<dbReference type="RefSeq" id="WP_130142614.1">
    <property type="nucleotide sequence ID" value="NZ_SGIT01000003.1"/>
</dbReference>
<comment type="caution">
    <text evidence="2">The sequence shown here is derived from an EMBL/GenBank/DDBJ whole genome shotgun (WGS) entry which is preliminary data.</text>
</comment>
<dbReference type="PANTHER" id="PTHR18964:SF149">
    <property type="entry name" value="BIFUNCTIONAL UDP-N-ACETYLGLUCOSAMINE 2-EPIMERASE_N-ACETYLMANNOSAMINE KINASE"/>
    <property type="match status" value="1"/>
</dbReference>
<keyword evidence="3" id="KW-1185">Reference proteome</keyword>
<dbReference type="InterPro" id="IPR043129">
    <property type="entry name" value="ATPase_NBD"/>
</dbReference>
<accession>A0A4Q6XQC6</accession>
<dbReference type="OrthoDB" id="9810372at2"/>
<name>A0A4Q6XQC6_9SPHI</name>
<evidence type="ECO:0000256" key="1">
    <source>
        <dbReference type="ARBA" id="ARBA00006479"/>
    </source>
</evidence>
<reference evidence="2 3" key="1">
    <citation type="submission" date="2019-02" db="EMBL/GenBank/DDBJ databases">
        <authorList>
            <person name="Li Y."/>
        </authorList>
    </citation>
    <scope>NUCLEOTIDE SEQUENCE [LARGE SCALE GENOMIC DNA]</scope>
    <source>
        <strain evidence="2 3">30C10-4-7</strain>
    </source>
</reference>
<dbReference type="SUPFAM" id="SSF53067">
    <property type="entry name" value="Actin-like ATPase domain"/>
    <property type="match status" value="1"/>
</dbReference>
<dbReference type="CDD" id="cd23763">
    <property type="entry name" value="ASKHA_ATPase_ROK"/>
    <property type="match status" value="1"/>
</dbReference>
<dbReference type="AlphaFoldDB" id="A0A4Q6XQC6"/>
<gene>
    <name evidence="2" type="ORF">EWE74_16015</name>
</gene>
<protein>
    <submittedName>
        <fullName evidence="2">ROK family protein</fullName>
    </submittedName>
</protein>
<evidence type="ECO:0000313" key="2">
    <source>
        <dbReference type="EMBL" id="RZF58829.1"/>
    </source>
</evidence>
<dbReference type="Pfam" id="PF00480">
    <property type="entry name" value="ROK"/>
    <property type="match status" value="1"/>
</dbReference>
<comment type="similarity">
    <text evidence="1">Belongs to the ROK (NagC/XylR) family.</text>
</comment>
<dbReference type="EMBL" id="SGIT01000003">
    <property type="protein sequence ID" value="RZF58829.1"/>
    <property type="molecule type" value="Genomic_DNA"/>
</dbReference>
<dbReference type="Proteomes" id="UP000292855">
    <property type="component" value="Unassembled WGS sequence"/>
</dbReference>
<evidence type="ECO:0000313" key="3">
    <source>
        <dbReference type="Proteomes" id="UP000292855"/>
    </source>
</evidence>
<dbReference type="Gene3D" id="3.30.420.40">
    <property type="match status" value="2"/>
</dbReference>
<dbReference type="InterPro" id="IPR000600">
    <property type="entry name" value="ROK"/>
</dbReference>
<dbReference type="PANTHER" id="PTHR18964">
    <property type="entry name" value="ROK (REPRESSOR, ORF, KINASE) FAMILY"/>
    <property type="match status" value="1"/>
</dbReference>
<proteinExistence type="inferred from homology"/>
<organism evidence="2 3">
    <name type="scientific">Sphingobacterium corticibacterium</name>
    <dbReference type="NCBI Taxonomy" id="2484746"/>
    <lineage>
        <taxon>Bacteria</taxon>
        <taxon>Pseudomonadati</taxon>
        <taxon>Bacteroidota</taxon>
        <taxon>Sphingobacteriia</taxon>
        <taxon>Sphingobacteriales</taxon>
        <taxon>Sphingobacteriaceae</taxon>
        <taxon>Sphingobacterium</taxon>
    </lineage>
</organism>
<sequence length="376" mass="40844">MYQFDNRTVLTLDAGGSNFAFSAIQGNKEIIPSFTLPASPNDLGKCLKILIEGFSRSVALLQTSGLQPPVAISFAFPGPADYKNGIIGDLPNFPAFRGGVPLGPYLQQYFKLPVFINNDGNLFAYGEALAGALPAINQLLENKNSGRKYRNLIGLTFGTGFGSGVVINNVLLDGDNGCGGDIWTFRNKRYPTMLAEENVSIRGVIREYGNLAGVHAADLTPQDIFEIAEGKKEGYQQAAIRSFELLGEVAADSIAHMIAIVDGLVVLGGGLMGAQKFIMPALMEELRTSLHTFSGDSFNRMEAQVFDLTDVNDQQKFYASASENRFISFKNAESVEMDIRYNERKQTAITVSSLGTNQAIAIGAYNFALHQLDHDQ</sequence>